<feature type="chain" id="PRO_5012317388" evidence="1">
    <location>
        <begin position="23"/>
        <end position="88"/>
    </location>
</feature>
<organism evidence="2 3">
    <name type="scientific">Clunio marinus</name>
    <dbReference type="NCBI Taxonomy" id="568069"/>
    <lineage>
        <taxon>Eukaryota</taxon>
        <taxon>Metazoa</taxon>
        <taxon>Ecdysozoa</taxon>
        <taxon>Arthropoda</taxon>
        <taxon>Hexapoda</taxon>
        <taxon>Insecta</taxon>
        <taxon>Pterygota</taxon>
        <taxon>Neoptera</taxon>
        <taxon>Endopterygota</taxon>
        <taxon>Diptera</taxon>
        <taxon>Nematocera</taxon>
        <taxon>Chironomoidea</taxon>
        <taxon>Chironomidae</taxon>
        <taxon>Clunio</taxon>
    </lineage>
</organism>
<name>A0A1J1I201_9DIPT</name>
<dbReference type="AlphaFoldDB" id="A0A1J1I201"/>
<reference evidence="2 3" key="1">
    <citation type="submission" date="2015-04" db="EMBL/GenBank/DDBJ databases">
        <authorList>
            <person name="Syromyatnikov M.Y."/>
            <person name="Popov V.N."/>
        </authorList>
    </citation>
    <scope>NUCLEOTIDE SEQUENCE [LARGE SCALE GENOMIC DNA]</scope>
</reference>
<gene>
    <name evidence="2" type="ORF">CLUMA_CG007866</name>
</gene>
<keyword evidence="3" id="KW-1185">Reference proteome</keyword>
<feature type="signal peptide" evidence="1">
    <location>
        <begin position="1"/>
        <end position="22"/>
    </location>
</feature>
<evidence type="ECO:0000313" key="2">
    <source>
        <dbReference type="EMBL" id="CRK94352.1"/>
    </source>
</evidence>
<accession>A0A1J1I201</accession>
<dbReference type="Proteomes" id="UP000183832">
    <property type="component" value="Unassembled WGS sequence"/>
</dbReference>
<keyword evidence="1" id="KW-0732">Signal</keyword>
<proteinExistence type="predicted"/>
<sequence>MKFTILIMFLVVVCLATQEALGAVDSICSRDQRTGGFQTFNSLEDMYMANHLGGLEFKKRDIDTCGWYPEVLSIRQKFHSLGLEINYH</sequence>
<dbReference type="EMBL" id="CVRI01000038">
    <property type="protein sequence ID" value="CRK94352.1"/>
    <property type="molecule type" value="Genomic_DNA"/>
</dbReference>
<evidence type="ECO:0000256" key="1">
    <source>
        <dbReference type="SAM" id="SignalP"/>
    </source>
</evidence>
<protein>
    <submittedName>
        <fullName evidence="2">CLUMA_CG007866, isoform A</fullName>
    </submittedName>
</protein>
<evidence type="ECO:0000313" key="3">
    <source>
        <dbReference type="Proteomes" id="UP000183832"/>
    </source>
</evidence>